<evidence type="ECO:0000256" key="1">
    <source>
        <dbReference type="SAM" id="Phobius"/>
    </source>
</evidence>
<comment type="caution">
    <text evidence="2">The sequence shown here is derived from an EMBL/GenBank/DDBJ whole genome shotgun (WGS) entry which is preliminary data.</text>
</comment>
<accession>A0ABU0EK83</accession>
<feature type="transmembrane region" description="Helical" evidence="1">
    <location>
        <begin position="105"/>
        <end position="128"/>
    </location>
</feature>
<dbReference type="EMBL" id="JAUSVB010000006">
    <property type="protein sequence ID" value="MDQ0375594.1"/>
    <property type="molecule type" value="Genomic_DNA"/>
</dbReference>
<reference evidence="2 3" key="1">
    <citation type="submission" date="2023-07" db="EMBL/GenBank/DDBJ databases">
        <title>Sorghum-associated microbial communities from plants grown in Nebraska, USA.</title>
        <authorList>
            <person name="Schachtman D."/>
        </authorList>
    </citation>
    <scope>NUCLEOTIDE SEQUENCE [LARGE SCALE GENOMIC DNA]</scope>
    <source>
        <strain evidence="2 3">BE332</strain>
    </source>
</reference>
<keyword evidence="1" id="KW-1133">Transmembrane helix</keyword>
<feature type="transmembrane region" description="Helical" evidence="1">
    <location>
        <begin position="12"/>
        <end position="31"/>
    </location>
</feature>
<proteinExistence type="predicted"/>
<gene>
    <name evidence="2" type="ORF">J2X26_003932</name>
</gene>
<keyword evidence="1" id="KW-0472">Membrane</keyword>
<dbReference type="Proteomes" id="UP001239626">
    <property type="component" value="Unassembled WGS sequence"/>
</dbReference>
<protein>
    <submittedName>
        <fullName evidence="2">Uncharacterized protein</fullName>
    </submittedName>
</protein>
<keyword evidence="1" id="KW-0812">Transmembrane</keyword>
<name>A0ABU0EK83_9CELL</name>
<keyword evidence="3" id="KW-1185">Reference proteome</keyword>
<sequence>MILYAQTPWRRARQLLGDLLVLGWVVLWVRVGQWVYDVVGLLAAPGRTLEAAGSSLAESLTSAGDTVARVPLVGDDVREPFTAAGGAADSIADAGVEVQEGVHQMALLLGLTVAAIPILLVAGVWLVVRARFVSRARAAGRILDSAADLDLFALRALATQPVRALARVSDDPANAWRRRDPEVVRSLAALELRSLGLREPSAADDAVGSR</sequence>
<evidence type="ECO:0000313" key="3">
    <source>
        <dbReference type="Proteomes" id="UP001239626"/>
    </source>
</evidence>
<organism evidence="2 3">
    <name type="scientific">Cellulomonas humilata</name>
    <dbReference type="NCBI Taxonomy" id="144055"/>
    <lineage>
        <taxon>Bacteria</taxon>
        <taxon>Bacillati</taxon>
        <taxon>Actinomycetota</taxon>
        <taxon>Actinomycetes</taxon>
        <taxon>Micrococcales</taxon>
        <taxon>Cellulomonadaceae</taxon>
        <taxon>Cellulomonas</taxon>
    </lineage>
</organism>
<evidence type="ECO:0000313" key="2">
    <source>
        <dbReference type="EMBL" id="MDQ0375594.1"/>
    </source>
</evidence>
<dbReference type="RefSeq" id="WP_307494393.1">
    <property type="nucleotide sequence ID" value="NZ_JAUSVB010000006.1"/>
</dbReference>